<proteinExistence type="predicted"/>
<dbReference type="InterPro" id="IPR013783">
    <property type="entry name" value="Ig-like_fold"/>
</dbReference>
<dbReference type="InterPro" id="IPR014756">
    <property type="entry name" value="Ig_E-set"/>
</dbReference>
<sequence>MKMKYIKQIIGVILVAFGLSSCQKDNVAPTPNITEVFPAEGLPGTLVTIKGNGLADMQKVYFGETNARFNPVYNTNDVLMVRVPPEVRYGMQKLVLINSGGDATKKETNFKVLQPPPVIDAFEPTEGAAGDIITLKGKIFMNVIEVRFGGKRAEIVSKSETEIKVKVPEGVEKAPIEVVTEGGAGLSKIDFSPKGAGYFLYDDQLQNGYQNWSWARVTLGDQTKVKSGRNSIKVVFSAWGALWLNNPNSVKASDFKTLKFWVYGGEDNDKKIKVFYRAKDDGTPSGNTGVTLTIKAKVWTEVVLNVSDLGNEADLKGIIFQEFGNEGDQIDPVYFDDIRLQ</sequence>
<dbReference type="SUPFAM" id="SSF81296">
    <property type="entry name" value="E set domains"/>
    <property type="match status" value="2"/>
</dbReference>
<evidence type="ECO:0000313" key="2">
    <source>
        <dbReference type="EMBL" id="SFE82083.1"/>
    </source>
</evidence>
<organism evidence="2 3">
    <name type="scientific">Thermoflexibacter ruber</name>
    <dbReference type="NCBI Taxonomy" id="1003"/>
    <lineage>
        <taxon>Bacteria</taxon>
        <taxon>Pseudomonadati</taxon>
        <taxon>Bacteroidota</taxon>
        <taxon>Cytophagia</taxon>
        <taxon>Cytophagales</taxon>
        <taxon>Thermoflexibacteraceae</taxon>
        <taxon>Thermoflexibacter</taxon>
    </lineage>
</organism>
<dbReference type="Pfam" id="PF01833">
    <property type="entry name" value="TIG"/>
    <property type="match status" value="2"/>
</dbReference>
<evidence type="ECO:0000313" key="3">
    <source>
        <dbReference type="Proteomes" id="UP000199513"/>
    </source>
</evidence>
<dbReference type="InterPro" id="IPR002909">
    <property type="entry name" value="IPT_dom"/>
</dbReference>
<dbReference type="RefSeq" id="WP_091541537.1">
    <property type="nucleotide sequence ID" value="NZ_FONY01000007.1"/>
</dbReference>
<dbReference type="STRING" id="1003.SAMN04488541_100798"/>
<dbReference type="Proteomes" id="UP000199513">
    <property type="component" value="Unassembled WGS sequence"/>
</dbReference>
<accession>A0A1I2DP95</accession>
<dbReference type="EMBL" id="FONY01000007">
    <property type="protein sequence ID" value="SFE82083.1"/>
    <property type="molecule type" value="Genomic_DNA"/>
</dbReference>
<evidence type="ECO:0000259" key="1">
    <source>
        <dbReference type="Pfam" id="PF01833"/>
    </source>
</evidence>
<dbReference type="PROSITE" id="PS51257">
    <property type="entry name" value="PROKAR_LIPOPROTEIN"/>
    <property type="match status" value="1"/>
</dbReference>
<dbReference type="Gene3D" id="2.60.40.10">
    <property type="entry name" value="Immunoglobulins"/>
    <property type="match status" value="2"/>
</dbReference>
<dbReference type="Gene3D" id="2.60.120.430">
    <property type="entry name" value="Galactose-binding lectin"/>
    <property type="match status" value="1"/>
</dbReference>
<reference evidence="2 3" key="1">
    <citation type="submission" date="2016-10" db="EMBL/GenBank/DDBJ databases">
        <authorList>
            <person name="de Groot N.N."/>
        </authorList>
    </citation>
    <scope>NUCLEOTIDE SEQUENCE [LARGE SCALE GENOMIC DNA]</scope>
    <source>
        <strain>GEY</strain>
        <strain evidence="3">DSM 9560</strain>
    </source>
</reference>
<dbReference type="AlphaFoldDB" id="A0A1I2DP95"/>
<protein>
    <submittedName>
        <fullName evidence="2">IPT/TIG domain-containing protein</fullName>
    </submittedName>
</protein>
<dbReference type="OrthoDB" id="660167at2"/>
<feature type="domain" description="IPT/TIG" evidence="1">
    <location>
        <begin position="117"/>
        <end position="187"/>
    </location>
</feature>
<gene>
    <name evidence="2" type="ORF">SAMN04488541_100798</name>
</gene>
<feature type="domain" description="IPT/TIG" evidence="1">
    <location>
        <begin position="31"/>
        <end position="111"/>
    </location>
</feature>
<keyword evidence="3" id="KW-1185">Reference proteome</keyword>
<name>A0A1I2DP95_9BACT</name>